<keyword evidence="2 3" id="KW-0648">Protein biosynthesis</keyword>
<dbReference type="Gene3D" id="1.10.132.20">
    <property type="entry name" value="Ribosome-recycling factor"/>
    <property type="match status" value="1"/>
</dbReference>
<evidence type="ECO:0000256" key="2">
    <source>
        <dbReference type="ARBA" id="ARBA00022917"/>
    </source>
</evidence>
<feature type="domain" description="Ribosome recycling factor" evidence="4">
    <location>
        <begin position="21"/>
        <end position="181"/>
    </location>
</feature>
<dbReference type="Pfam" id="PF01765">
    <property type="entry name" value="RRF"/>
    <property type="match status" value="1"/>
</dbReference>
<dbReference type="EMBL" id="CP103423">
    <property type="protein sequence ID" value="UWD34332.1"/>
    <property type="molecule type" value="Genomic_DNA"/>
</dbReference>
<comment type="similarity">
    <text evidence="1 3">Belongs to the RRF family.</text>
</comment>
<dbReference type="Proteomes" id="UP001058364">
    <property type="component" value="Chromosome"/>
</dbReference>
<protein>
    <recommendedName>
        <fullName evidence="3">Ribosome-recycling factor</fullName>
        <shortName evidence="3">RRF</shortName>
    </recommendedName>
    <alternativeName>
        <fullName evidence="3">Ribosome-releasing factor</fullName>
    </alternativeName>
</protein>
<comment type="subcellular location">
    <subcellularLocation>
        <location evidence="3">Cytoplasm</location>
    </subcellularLocation>
</comment>
<dbReference type="InterPro" id="IPR036191">
    <property type="entry name" value="RRF_sf"/>
</dbReference>
<dbReference type="PANTHER" id="PTHR20982">
    <property type="entry name" value="RIBOSOME RECYCLING FACTOR"/>
    <property type="match status" value="1"/>
</dbReference>
<evidence type="ECO:0000256" key="3">
    <source>
        <dbReference type="HAMAP-Rule" id="MF_00040"/>
    </source>
</evidence>
<reference evidence="5" key="1">
    <citation type="submission" date="2022-08" db="EMBL/GenBank/DDBJ databases">
        <title>Complete genome sequence of Mycoplasma molare type strain H 542.</title>
        <authorList>
            <person name="Spergser J."/>
        </authorList>
    </citation>
    <scope>NUCLEOTIDE SEQUENCE</scope>
    <source>
        <strain evidence="5">H 542</strain>
    </source>
</reference>
<keyword evidence="6" id="KW-1185">Reference proteome</keyword>
<comment type="function">
    <text evidence="3">Responsible for the release of ribosomes from messenger RNA at the termination of protein biosynthesis. May increase the efficiency of translation by recycling ribosomes from one round of translation to another.</text>
</comment>
<dbReference type="HAMAP" id="MF_00040">
    <property type="entry name" value="RRF"/>
    <property type="match status" value="1"/>
</dbReference>
<evidence type="ECO:0000259" key="4">
    <source>
        <dbReference type="Pfam" id="PF01765"/>
    </source>
</evidence>
<dbReference type="InterPro" id="IPR002661">
    <property type="entry name" value="Ribosome_recyc_fac"/>
</dbReference>
<sequence length="183" mass="21219">MELDLYLLDLEEKSTKVINNFEKQLSKISTGRANPQLVSYIKVNYYDSLTPIEQLASISVPQAQQILIKPFDISIVKEMYSAILEQNLSVQTTNEGHQIRLTFPPLTTERRKEMVKNLSKLIEDAKVGIRLVRQDINKEVKKDEELTEDEVKKFLENIQNQIDKKIDIINKIANEKEKDLMTI</sequence>
<evidence type="ECO:0000313" key="6">
    <source>
        <dbReference type="Proteomes" id="UP001058364"/>
    </source>
</evidence>
<accession>A0ABY5TUK4</accession>
<keyword evidence="3" id="KW-0963">Cytoplasm</keyword>
<evidence type="ECO:0000313" key="5">
    <source>
        <dbReference type="EMBL" id="UWD34332.1"/>
    </source>
</evidence>
<evidence type="ECO:0000256" key="1">
    <source>
        <dbReference type="ARBA" id="ARBA00005912"/>
    </source>
</evidence>
<organism evidence="5 6">
    <name type="scientific">Mesomycoplasma molare</name>
    <dbReference type="NCBI Taxonomy" id="171288"/>
    <lineage>
        <taxon>Bacteria</taxon>
        <taxon>Bacillati</taxon>
        <taxon>Mycoplasmatota</taxon>
        <taxon>Mycoplasmoidales</taxon>
        <taxon>Metamycoplasmataceae</taxon>
        <taxon>Mesomycoplasma</taxon>
    </lineage>
</organism>
<proteinExistence type="inferred from homology"/>
<dbReference type="PANTHER" id="PTHR20982:SF3">
    <property type="entry name" value="MITOCHONDRIAL RIBOSOME RECYCLING FACTOR PSEUDO 1"/>
    <property type="match status" value="1"/>
</dbReference>
<dbReference type="RefSeq" id="WP_027123169.1">
    <property type="nucleotide sequence ID" value="NZ_CP103423.1"/>
</dbReference>
<dbReference type="Gene3D" id="3.30.1360.40">
    <property type="match status" value="1"/>
</dbReference>
<dbReference type="NCBIfam" id="TIGR00496">
    <property type="entry name" value="frr"/>
    <property type="match status" value="1"/>
</dbReference>
<name>A0ABY5TUK4_9BACT</name>
<dbReference type="SUPFAM" id="SSF55194">
    <property type="entry name" value="Ribosome recycling factor, RRF"/>
    <property type="match status" value="1"/>
</dbReference>
<dbReference type="InterPro" id="IPR023584">
    <property type="entry name" value="Ribosome_recyc_fac_dom"/>
</dbReference>
<gene>
    <name evidence="3 5" type="primary">frr</name>
    <name evidence="5" type="ORF">NX772_00685</name>
</gene>